<organism evidence="1 2">
    <name type="scientific">Pontibacter ruber</name>
    <dbReference type="NCBI Taxonomy" id="1343895"/>
    <lineage>
        <taxon>Bacteria</taxon>
        <taxon>Pseudomonadati</taxon>
        <taxon>Bacteroidota</taxon>
        <taxon>Cytophagia</taxon>
        <taxon>Cytophagales</taxon>
        <taxon>Hymenobacteraceae</taxon>
        <taxon>Pontibacter</taxon>
    </lineage>
</organism>
<protein>
    <submittedName>
        <fullName evidence="1">DUF4272 domain-containing protein</fullName>
    </submittedName>
</protein>
<evidence type="ECO:0000313" key="2">
    <source>
        <dbReference type="Proteomes" id="UP001597374"/>
    </source>
</evidence>
<accession>A0ABW5CSX0</accession>
<sequence>MNFLNLFGTSKHKTAEQRKQQTEKNLRELGVPVNPHLPFVEDYATAKIRNSQEVVRRLIILSVMVDCVHAYDELTRESTVEYFKRMGLWEYVSENEKVYLQSKKANKQFENELSWRTEAMKVLFWALGFIEKLDLPTEQADVYNAHQATQRKYKSLKEFIGKAKLRSTEEILDETDFIYRAHWAVRNAELQGQEVPANFSSDIVYERHYAFNWLTCYAEDWDDITCDT</sequence>
<name>A0ABW5CSX0_9BACT</name>
<comment type="caution">
    <text evidence="1">The sequence shown here is derived from an EMBL/GenBank/DDBJ whole genome shotgun (WGS) entry which is preliminary data.</text>
</comment>
<dbReference type="EMBL" id="JBHUIM010000001">
    <property type="protein sequence ID" value="MFD2245432.1"/>
    <property type="molecule type" value="Genomic_DNA"/>
</dbReference>
<dbReference type="RefSeq" id="WP_250429111.1">
    <property type="nucleotide sequence ID" value="NZ_JALPRR010000002.1"/>
</dbReference>
<evidence type="ECO:0000313" key="1">
    <source>
        <dbReference type="EMBL" id="MFD2245432.1"/>
    </source>
</evidence>
<gene>
    <name evidence="1" type="ORF">ACFSKP_04145</name>
</gene>
<proteinExistence type="predicted"/>
<keyword evidence="2" id="KW-1185">Reference proteome</keyword>
<dbReference type="Pfam" id="PF14094">
    <property type="entry name" value="DUF4272"/>
    <property type="match status" value="1"/>
</dbReference>
<reference evidence="2" key="1">
    <citation type="journal article" date="2019" name="Int. J. Syst. Evol. Microbiol.">
        <title>The Global Catalogue of Microorganisms (GCM) 10K type strain sequencing project: providing services to taxonomists for standard genome sequencing and annotation.</title>
        <authorList>
            <consortium name="The Broad Institute Genomics Platform"/>
            <consortium name="The Broad Institute Genome Sequencing Center for Infectious Disease"/>
            <person name="Wu L."/>
            <person name="Ma J."/>
        </authorList>
    </citation>
    <scope>NUCLEOTIDE SEQUENCE [LARGE SCALE GENOMIC DNA]</scope>
    <source>
        <strain evidence="2">CGMCC 4.1782</strain>
    </source>
</reference>
<dbReference type="InterPro" id="IPR025368">
    <property type="entry name" value="DUF4272"/>
</dbReference>
<dbReference type="Proteomes" id="UP001597374">
    <property type="component" value="Unassembled WGS sequence"/>
</dbReference>